<feature type="compositionally biased region" description="Acidic residues" evidence="1">
    <location>
        <begin position="11"/>
        <end position="28"/>
    </location>
</feature>
<feature type="compositionally biased region" description="Basic and acidic residues" evidence="1">
    <location>
        <begin position="29"/>
        <end position="45"/>
    </location>
</feature>
<proteinExistence type="predicted"/>
<reference evidence="3" key="1">
    <citation type="journal article" date="2017" name="Cell">
        <title>Insights into land plant evolution garnered from the Marchantia polymorpha genome.</title>
        <authorList>
            <person name="Bowman J.L."/>
            <person name="Kohchi T."/>
            <person name="Yamato K.T."/>
            <person name="Jenkins J."/>
            <person name="Shu S."/>
            <person name="Ishizaki K."/>
            <person name="Yamaoka S."/>
            <person name="Nishihama R."/>
            <person name="Nakamura Y."/>
            <person name="Berger F."/>
            <person name="Adam C."/>
            <person name="Aki S.S."/>
            <person name="Althoff F."/>
            <person name="Araki T."/>
            <person name="Arteaga-Vazquez M.A."/>
            <person name="Balasubrmanian S."/>
            <person name="Barry K."/>
            <person name="Bauer D."/>
            <person name="Boehm C.R."/>
            <person name="Briginshaw L."/>
            <person name="Caballero-Perez J."/>
            <person name="Catarino B."/>
            <person name="Chen F."/>
            <person name="Chiyoda S."/>
            <person name="Chovatia M."/>
            <person name="Davies K.M."/>
            <person name="Delmans M."/>
            <person name="Demura T."/>
            <person name="Dierschke T."/>
            <person name="Dolan L."/>
            <person name="Dorantes-Acosta A.E."/>
            <person name="Eklund D.M."/>
            <person name="Florent S.N."/>
            <person name="Flores-Sandoval E."/>
            <person name="Fujiyama A."/>
            <person name="Fukuzawa H."/>
            <person name="Galik B."/>
            <person name="Grimanelli D."/>
            <person name="Grimwood J."/>
            <person name="Grossniklaus U."/>
            <person name="Hamada T."/>
            <person name="Haseloff J."/>
            <person name="Hetherington A.J."/>
            <person name="Higo A."/>
            <person name="Hirakawa Y."/>
            <person name="Hundley H.N."/>
            <person name="Ikeda Y."/>
            <person name="Inoue K."/>
            <person name="Inoue S.I."/>
            <person name="Ishida S."/>
            <person name="Jia Q."/>
            <person name="Kakita M."/>
            <person name="Kanazawa T."/>
            <person name="Kawai Y."/>
            <person name="Kawashima T."/>
            <person name="Kennedy M."/>
            <person name="Kinose K."/>
            <person name="Kinoshita T."/>
            <person name="Kohara Y."/>
            <person name="Koide E."/>
            <person name="Komatsu K."/>
            <person name="Kopischke S."/>
            <person name="Kubo M."/>
            <person name="Kyozuka J."/>
            <person name="Lagercrantz U."/>
            <person name="Lin S.S."/>
            <person name="Lindquist E."/>
            <person name="Lipzen A.M."/>
            <person name="Lu C.W."/>
            <person name="De Luna E."/>
            <person name="Martienssen R.A."/>
            <person name="Minamino N."/>
            <person name="Mizutani M."/>
            <person name="Mizutani M."/>
            <person name="Mochizuki N."/>
            <person name="Monte I."/>
            <person name="Mosher R."/>
            <person name="Nagasaki H."/>
            <person name="Nakagami H."/>
            <person name="Naramoto S."/>
            <person name="Nishitani K."/>
            <person name="Ohtani M."/>
            <person name="Okamoto T."/>
            <person name="Okumura M."/>
            <person name="Phillips J."/>
            <person name="Pollak B."/>
            <person name="Reinders A."/>
            <person name="Rovekamp M."/>
            <person name="Sano R."/>
            <person name="Sawa S."/>
            <person name="Schmid M.W."/>
            <person name="Shirakawa M."/>
            <person name="Solano R."/>
            <person name="Spunde A."/>
            <person name="Suetsugu N."/>
            <person name="Sugano S."/>
            <person name="Sugiyama A."/>
            <person name="Sun R."/>
            <person name="Suzuki Y."/>
            <person name="Takenaka M."/>
            <person name="Takezawa D."/>
            <person name="Tomogane H."/>
            <person name="Tsuzuki M."/>
            <person name="Ueda T."/>
            <person name="Umeda M."/>
            <person name="Ward J.M."/>
            <person name="Watanabe Y."/>
            <person name="Yazaki K."/>
            <person name="Yokoyama R."/>
            <person name="Yoshitake Y."/>
            <person name="Yotsui I."/>
            <person name="Zachgo S."/>
            <person name="Schmutz J."/>
        </authorList>
    </citation>
    <scope>NUCLEOTIDE SEQUENCE [LARGE SCALE GENOMIC DNA]</scope>
    <source>
        <strain evidence="3">Tak-1</strain>
    </source>
</reference>
<organism evidence="2 3">
    <name type="scientific">Marchantia polymorpha</name>
    <name type="common">Common liverwort</name>
    <name type="synonym">Marchantia aquatica</name>
    <dbReference type="NCBI Taxonomy" id="3197"/>
    <lineage>
        <taxon>Eukaryota</taxon>
        <taxon>Viridiplantae</taxon>
        <taxon>Streptophyta</taxon>
        <taxon>Embryophyta</taxon>
        <taxon>Marchantiophyta</taxon>
        <taxon>Marchantiopsida</taxon>
        <taxon>Marchantiidae</taxon>
        <taxon>Marchantiales</taxon>
        <taxon>Marchantiaceae</taxon>
        <taxon>Marchantia</taxon>
    </lineage>
</organism>
<evidence type="ECO:0000313" key="3">
    <source>
        <dbReference type="Proteomes" id="UP000244005"/>
    </source>
</evidence>
<dbReference type="OMA" id="DPENNDA"/>
<feature type="compositionally biased region" description="Basic and acidic residues" evidence="1">
    <location>
        <begin position="203"/>
        <end position="217"/>
    </location>
</feature>
<protein>
    <submittedName>
        <fullName evidence="2">Uncharacterized protein</fullName>
    </submittedName>
</protein>
<feature type="region of interest" description="Disordered" evidence="1">
    <location>
        <begin position="190"/>
        <end position="243"/>
    </location>
</feature>
<feature type="compositionally biased region" description="Polar residues" evidence="1">
    <location>
        <begin position="86"/>
        <end position="99"/>
    </location>
</feature>
<dbReference type="OrthoDB" id="543560at2759"/>
<name>A0A2R6WFR4_MARPO</name>
<gene>
    <name evidence="2" type="ORF">MARPO_0096s0033</name>
</gene>
<dbReference type="PANTHER" id="PTHR35321">
    <property type="entry name" value="OS02G0753200 PROTEIN"/>
    <property type="match status" value="1"/>
</dbReference>
<feature type="region of interest" description="Disordered" evidence="1">
    <location>
        <begin position="1"/>
        <end position="99"/>
    </location>
</feature>
<evidence type="ECO:0000256" key="1">
    <source>
        <dbReference type="SAM" id="MobiDB-lite"/>
    </source>
</evidence>
<sequence>MSLALVADYSSSEEEENRFVDSEEDSEHELDAAPAHEHLLRDIKQPRNASVLPSPDDVFQKVTGPPEFLKSSATEPLHSRPRDNWNYASDTARSAPNSANGLQAAEDLQTNLASGAIIQAKAVLVDDLERMRNDPVDGAMEGKDNIRRVPGVNMPPPEDAAALLRMCVKCGVPKTYSGSKESMVCPLCGDRPAGADGKPSTAEAEKRSGSKIKDKEKNKRMKGQSSHATWKSETEMQLRQQFD</sequence>
<dbReference type="InterPro" id="IPR040306">
    <property type="entry name" value="Os02g0753200-like"/>
</dbReference>
<dbReference type="Proteomes" id="UP000244005">
    <property type="component" value="Unassembled WGS sequence"/>
</dbReference>
<dbReference type="PANTHER" id="PTHR35321:SF1">
    <property type="entry name" value="OS02G0753200 PROTEIN"/>
    <property type="match status" value="1"/>
</dbReference>
<accession>A0A2R6WFR4</accession>
<feature type="compositionally biased region" description="Basic and acidic residues" evidence="1">
    <location>
        <begin position="230"/>
        <end position="243"/>
    </location>
</feature>
<dbReference type="AlphaFoldDB" id="A0A2R6WFR4"/>
<dbReference type="Gramene" id="Mp1g09680.1">
    <property type="protein sequence ID" value="Mp1g09680.1.cds"/>
    <property type="gene ID" value="Mp1g09680"/>
</dbReference>
<evidence type="ECO:0000313" key="2">
    <source>
        <dbReference type="EMBL" id="PTQ32684.1"/>
    </source>
</evidence>
<dbReference type="EMBL" id="KZ772768">
    <property type="protein sequence ID" value="PTQ32684.1"/>
    <property type="molecule type" value="Genomic_DNA"/>
</dbReference>
<keyword evidence="3" id="KW-1185">Reference proteome</keyword>